<sequence>MAKAISSTTSSKKVNRSSKKREDADKKLIEANEARLKELEEEKERLRVEKEQEVLRAQQEKEELKKRIKELDETRILFMELYKHLHQLECTIKQQYNWNRYFQCNNLPNPCITKEINTFISLWNDNEEQITMNDVIRDSMQSFHIIDELNYLISELSSNEEDKEIFLNYQQTKNQLIEQIYEKFNRSIIDTLTTALHYADHETMNLQKIWYNPWIVMCIWGNLSKNPRIRQFTFSIVDITFDIPKVLSLSDCAILINFMKYDNYSWKCQSYYPCKQSESINTEVITDGLIQQDDHSITQNQLIENKNEILLNDANNNDGDVDGDDKKQQSTEIEDTMETPPEDRIPTPDPVNWIKANMEKDAIDLGNYHVIGGVFRFELVTLPRQPKTRRGWTMTTCVIPPILHPFEYIVDTPEDIKTENESVTDEVSRKQEKKEEKPPIQVKIRIPKCVIIVEDPILARWDAEKLQWRTTGIQLVKFNEDDNTVTFHTSVFGIMAIFQDYHVNMPFQYWELRPLPLRRNALVNTTTESIHSDNGDNTNDLATTMIKSSTPVMKSNEVINENVLDHEVINTSTSESMIIEHNQNVIKNQSNECIILGPSSTIGLSNEAYQSILSSSSTVINQCLLTIIGGCIELRLHILGDHISILLNDSKSTLTSTNDVNDDHHNTIINEDVNETNRNSTDSWKHAKRELNHLWGKWFTLDELITVLQQSGVNIFPREDSISRIECLNKNRLVEENLYEHMALLSPSMAFGWSRWNDSCQNDQTVIVKAVEHLDTEDSIDEVTWKVYSVSRKKVLQLEMKEYDEQFNPMPNPNQPFHADFYHMYMEIGCDEGKNRVEHIDLKYFKTVKKLLHSTRLPTSFNNGSQQRKSFRGYNKKNKTINADSNNAHSPFLNLNSVSDNHMLSRGSISTKMPHILPPEVEEGNIEYKRKLVDPTPNRFEQLVTQMKWRLNEGGGKAIYKLGVDDDGHISGLRPSELISSLTTLERMARRLNATLHPLRERVIEPTTISLDKECRKAVEMLVRLAPTTNEGSPDLCVALVGGMDSGKSTLIGVLTDGELDNARGKARLNLFRHLHEVQSGRTSSLSRELLGFDINGNVTNYKYADGRVYRRSAEEVVRMSSNLLTLLDLAGHSKYQRTTLAGIACNQPMMGILVISATIGLSTIGLDHIQLLRSLSLPMIVVLTKIDQLSNGTEQMKRIQLIYRQLVYQFKQIENAWSYGGVSSSLSTWRSNECSFINHWKFNSFKDSNDEHCMPPFFPVSSVTGQGIENLMHFLSRLSRLNHYSLILDMPISLTNSSSQEQQLNQQQNIEQQHSLEFIEFSNEKHIQLMLTKINEQMNIIKTYRDFNGTLFWINQVYTQIPGVCNPVIVGRVQLGQLLNNQILWLGPDQFGDFYPVQIVSLMHNRQVHDIVYAGQSASMEVYFLPKTWNTMTQKQRHNILQSISSSATAPTPSSLSSFVFFGDNNITSANITTTNNNNSDNNHITGNEENIPCNEPENNLSSIYQFYSPIKIRRGMILLTYPMLLTTHSSSIRYSSSIHSLSPPPPPPPQPLSPSSTSSPYEFIWNEQLKSSDHLHFTVVWTVKLKLIRRLPIVSFKLGNPPVILTPIPSSGQRVSIYAGCICQTGVILEVIQQCKHEEDDEGCVNNQNHLDDTTYVVLRFTRHPELLEIGRKFILTWNGNLKTVGYAVELIDPLNQYSTSLMTALSNNTTDTTHFSNYSSNDMHILNKIDHTYWTNHKNAVSFQEKDDYDWSTLRQSFINRTMTLMNSSSCDIDKYSSQILSSSLPSSCIETHANYALDDEKQLKITPDSSILNLTALSELEVECQNDDGGDNKNKNNSKLSM</sequence>
<feature type="compositionally biased region" description="Pro residues" evidence="2">
    <location>
        <begin position="1544"/>
        <end position="1554"/>
    </location>
</feature>
<dbReference type="PANTHER" id="PTHR20929">
    <property type="entry name" value="LUNG ADENOMA SUSCEPTIBILITY 1-RELATED"/>
    <property type="match status" value="1"/>
</dbReference>
<dbReference type="InterPro" id="IPR000795">
    <property type="entry name" value="T_Tr_GTP-bd_dom"/>
</dbReference>
<dbReference type="GO" id="GO:0003924">
    <property type="term" value="F:GTPase activity"/>
    <property type="evidence" value="ECO:0007669"/>
    <property type="project" value="InterPro"/>
</dbReference>
<dbReference type="GO" id="GO:0008017">
    <property type="term" value="F:microtubule binding"/>
    <property type="evidence" value="ECO:0007669"/>
    <property type="project" value="TreeGrafter"/>
</dbReference>
<keyword evidence="5" id="KW-1185">Reference proteome</keyword>
<dbReference type="InterPro" id="IPR027417">
    <property type="entry name" value="P-loop_NTPase"/>
</dbReference>
<evidence type="ECO:0000259" key="3">
    <source>
        <dbReference type="PROSITE" id="PS51722"/>
    </source>
</evidence>
<dbReference type="InterPro" id="IPR031826">
    <property type="entry name" value="IC97/Casc1_N"/>
</dbReference>
<dbReference type="OrthoDB" id="248233at2759"/>
<dbReference type="CDD" id="cd03694">
    <property type="entry name" value="GTPBP_II"/>
    <property type="match status" value="1"/>
</dbReference>
<feature type="domain" description="Tr-type G" evidence="3">
    <location>
        <begin position="1033"/>
        <end position="1283"/>
    </location>
</feature>
<dbReference type="Pfam" id="PF00009">
    <property type="entry name" value="GTP_EFTU"/>
    <property type="match status" value="1"/>
</dbReference>
<dbReference type="SUPFAM" id="SSF52540">
    <property type="entry name" value="P-loop containing nucleoside triphosphate hydrolases"/>
    <property type="match status" value="1"/>
</dbReference>
<feature type="compositionally biased region" description="Low complexity" evidence="2">
    <location>
        <begin position="1"/>
        <end position="12"/>
    </location>
</feature>
<dbReference type="GO" id="GO:0048487">
    <property type="term" value="F:beta-tubulin binding"/>
    <property type="evidence" value="ECO:0007669"/>
    <property type="project" value="TreeGrafter"/>
</dbReference>
<dbReference type="Gene3D" id="3.40.50.300">
    <property type="entry name" value="P-loop containing nucleotide triphosphate hydrolases"/>
    <property type="match status" value="1"/>
</dbReference>
<feature type="region of interest" description="Disordered" evidence="2">
    <location>
        <begin position="1"/>
        <end position="27"/>
    </location>
</feature>
<reference evidence="4 5" key="1">
    <citation type="submission" date="2019-03" db="EMBL/GenBank/DDBJ databases">
        <title>An improved genome assembly of the fluke Schistosoma japonicum.</title>
        <authorList>
            <person name="Hu W."/>
            <person name="Luo F."/>
            <person name="Yin M."/>
            <person name="Mo X."/>
            <person name="Sun C."/>
            <person name="Wu Q."/>
            <person name="Zhu B."/>
            <person name="Xiang M."/>
            <person name="Wang J."/>
            <person name="Wang Y."/>
            <person name="Zhang T."/>
            <person name="Xu B."/>
            <person name="Zheng H."/>
            <person name="Feng Z."/>
        </authorList>
    </citation>
    <scope>NUCLEOTIDE SEQUENCE [LARGE SCALE GENOMIC DNA]</scope>
    <source>
        <strain evidence="4">HuSjv2</strain>
        <tissue evidence="4">Worms</tissue>
    </source>
</reference>
<dbReference type="PRINTS" id="PR02043">
    <property type="entry name" value="CANCERSCCP1"/>
</dbReference>
<feature type="region of interest" description="Disordered" evidence="2">
    <location>
        <begin position="313"/>
        <end position="349"/>
    </location>
</feature>
<comment type="similarity">
    <text evidence="1">Belongs to the DNAI7 family.</text>
</comment>
<evidence type="ECO:0000256" key="1">
    <source>
        <dbReference type="ARBA" id="ARBA00024332"/>
    </source>
</evidence>
<name>A0A4Z2DQ14_SCHJA</name>
<dbReference type="GO" id="GO:0005525">
    <property type="term" value="F:GTP binding"/>
    <property type="evidence" value="ECO:0007669"/>
    <property type="project" value="InterPro"/>
</dbReference>
<protein>
    <submittedName>
        <fullName evidence="4">GTP-binding protein</fullName>
    </submittedName>
</protein>
<feature type="region of interest" description="Disordered" evidence="2">
    <location>
        <begin position="1538"/>
        <end position="1559"/>
    </location>
</feature>
<dbReference type="EMBL" id="SKCS01000070">
    <property type="protein sequence ID" value="TNN18591.1"/>
    <property type="molecule type" value="Genomic_DNA"/>
</dbReference>
<proteinExistence type="inferred from homology"/>
<evidence type="ECO:0000256" key="2">
    <source>
        <dbReference type="SAM" id="MobiDB-lite"/>
    </source>
</evidence>
<accession>A0A4Z2DQ14</accession>
<feature type="region of interest" description="Disordered" evidence="2">
    <location>
        <begin position="1475"/>
        <end position="1495"/>
    </location>
</feature>
<organism evidence="4 5">
    <name type="scientific">Schistosoma japonicum</name>
    <name type="common">Blood fluke</name>
    <dbReference type="NCBI Taxonomy" id="6182"/>
    <lineage>
        <taxon>Eukaryota</taxon>
        <taxon>Metazoa</taxon>
        <taxon>Spiralia</taxon>
        <taxon>Lophotrochozoa</taxon>
        <taxon>Platyhelminthes</taxon>
        <taxon>Trematoda</taxon>
        <taxon>Digenea</taxon>
        <taxon>Strigeidida</taxon>
        <taxon>Schistosomatoidea</taxon>
        <taxon>Schistosomatidae</taxon>
        <taxon>Schistosoma</taxon>
    </lineage>
</organism>
<gene>
    <name evidence="4" type="ORF">EWB00_010074</name>
</gene>
<dbReference type="Proteomes" id="UP000311919">
    <property type="component" value="Unassembled WGS sequence"/>
</dbReference>
<evidence type="ECO:0000313" key="4">
    <source>
        <dbReference type="EMBL" id="TNN18591.1"/>
    </source>
</evidence>
<dbReference type="Pfam" id="PF15927">
    <property type="entry name" value="Casc1_N"/>
    <property type="match status" value="1"/>
</dbReference>
<comment type="caution">
    <text evidence="4">The sequence shown here is derived from an EMBL/GenBank/DDBJ whole genome shotgun (WGS) entry which is preliminary data.</text>
</comment>
<evidence type="ECO:0000313" key="5">
    <source>
        <dbReference type="Proteomes" id="UP000311919"/>
    </source>
</evidence>
<dbReference type="PANTHER" id="PTHR20929:SF11">
    <property type="entry name" value="DYNEIN AXONEMAL INTERMEDIATE CHAIN 7"/>
    <property type="match status" value="1"/>
</dbReference>
<dbReference type="GO" id="GO:0005930">
    <property type="term" value="C:axoneme"/>
    <property type="evidence" value="ECO:0007669"/>
    <property type="project" value="TreeGrafter"/>
</dbReference>
<dbReference type="InterPro" id="IPR023247">
    <property type="entry name" value="IC97/Dnai7-like"/>
</dbReference>
<dbReference type="PROSITE" id="PS51722">
    <property type="entry name" value="G_TR_2"/>
    <property type="match status" value="1"/>
</dbReference>